<sequence length="841" mass="93708">MKTLKIFTQLVVAALCVTNGLQVAQAQPQIEEISVIGQFIPDEKRETDAVANVVNSEEFTRTGDANIAESLKRVAGLSTVGGKYVYVRGLGERYSTTLLNGAILPSPEPINRVVPMDLFPTAVLDSVLVQKTYAARFPGEFGGGVLQMRTKKSTDEFFLNVTGATGFVQNAAFSDGFHMEGGDTDWLGFDDGWREKSPELVAATANDQELRKYSPFSGVGVPQEQLDEVGRSFTNQYTPEVKEIPPNSSVTVSSGNFFEVGSSGAKINYLAAINYSNSWDTNVIERNSWVPSNDGLTQFDGLSWTGTEHSVDASGIFTTGLDFNINHNVRLTSIVLRKTDNLVGRANGFVEDSLDVELNESRWIERQLLSNQLQGDHFFPDLNELTVNWRVSKITAGRDAPDERIYRRDNGEFSSRVDGNLRNWSVLDDEVQDFGLDLSMTFYGGPADSVITTRAGYMLVEKDRSSEIRRFGFAFSGALANDTDLLMKPIEEILVPDNIVSNGFTIREITRPTDNYTAENVLNAFYGEVELNFDDRLRFTLGARQERFEQSVDTFDLFRPGIGSKAAQNTDQLLPSASLTLILGDHQFRAGYSQTVSRPDFRELSPAAFTNPINGRDIIGNPNLKITELENFDFRWEWYFGFSDYASVGVFYKEFENPIESSIVGSTQRAGTYINAEGAENFGVEAEIYKRLDFLGDNFLNGIGEDFYIQANASAIDSEVVISEEDLGVLTSSSRPLQGQSDYLFNLQIGYEPASGTTATLLYHYYGERIYEVGIETAPDLVEQPFGELNFVFIRSLSDDLNMTIKARNLTDQRNEISQAGYINFGYNKGREFSFQLDYSF</sequence>
<organism evidence="15 16">
    <name type="scientific">OM182 bacterium</name>
    <dbReference type="NCBI Taxonomy" id="2510334"/>
    <lineage>
        <taxon>Bacteria</taxon>
        <taxon>Pseudomonadati</taxon>
        <taxon>Pseudomonadota</taxon>
        <taxon>Gammaproteobacteria</taxon>
        <taxon>OMG group</taxon>
        <taxon>OM182 clade</taxon>
    </lineage>
</organism>
<evidence type="ECO:0000256" key="4">
    <source>
        <dbReference type="ARBA" id="ARBA00022692"/>
    </source>
</evidence>
<dbReference type="EMBL" id="SHAH01000022">
    <property type="protein sequence ID" value="RZO76922.1"/>
    <property type="molecule type" value="Genomic_DNA"/>
</dbReference>
<evidence type="ECO:0000313" key="15">
    <source>
        <dbReference type="EMBL" id="RZO76922.1"/>
    </source>
</evidence>
<evidence type="ECO:0000256" key="5">
    <source>
        <dbReference type="ARBA" id="ARBA00022729"/>
    </source>
</evidence>
<dbReference type="InterPro" id="IPR010917">
    <property type="entry name" value="TonB_rcpt_CS"/>
</dbReference>
<evidence type="ECO:0000256" key="12">
    <source>
        <dbReference type="SAM" id="SignalP"/>
    </source>
</evidence>
<feature type="domain" description="TonB-dependent receptor plug" evidence="14">
    <location>
        <begin position="44"/>
        <end position="145"/>
    </location>
</feature>
<feature type="short sequence motif" description="TonB C-terminal box" evidence="10">
    <location>
        <begin position="824"/>
        <end position="841"/>
    </location>
</feature>
<evidence type="ECO:0000259" key="14">
    <source>
        <dbReference type="Pfam" id="PF07715"/>
    </source>
</evidence>
<keyword evidence="7 9" id="KW-0472">Membrane</keyword>
<comment type="subcellular location">
    <subcellularLocation>
        <location evidence="1 9">Cell outer membrane</location>
        <topology evidence="1 9">Multi-pass membrane protein</topology>
    </subcellularLocation>
</comment>
<feature type="signal peptide" evidence="12">
    <location>
        <begin position="1"/>
        <end position="26"/>
    </location>
</feature>
<feature type="chain" id="PRO_5021749480" evidence="12">
    <location>
        <begin position="27"/>
        <end position="841"/>
    </location>
</feature>
<evidence type="ECO:0000256" key="9">
    <source>
        <dbReference type="PROSITE-ProRule" id="PRU01360"/>
    </source>
</evidence>
<keyword evidence="5 12" id="KW-0732">Signal</keyword>
<gene>
    <name evidence="15" type="ORF">EVA69_02420</name>
</gene>
<dbReference type="Gene3D" id="2.170.130.10">
    <property type="entry name" value="TonB-dependent receptor, plug domain"/>
    <property type="match status" value="1"/>
</dbReference>
<evidence type="ECO:0000256" key="6">
    <source>
        <dbReference type="ARBA" id="ARBA00023077"/>
    </source>
</evidence>
<evidence type="ECO:0000256" key="1">
    <source>
        <dbReference type="ARBA" id="ARBA00004571"/>
    </source>
</evidence>
<dbReference type="PROSITE" id="PS52016">
    <property type="entry name" value="TONB_DEPENDENT_REC_3"/>
    <property type="match status" value="1"/>
</dbReference>
<keyword evidence="6 11" id="KW-0798">TonB box</keyword>
<comment type="similarity">
    <text evidence="9 11">Belongs to the TonB-dependent receptor family.</text>
</comment>
<evidence type="ECO:0000256" key="10">
    <source>
        <dbReference type="PROSITE-ProRule" id="PRU10144"/>
    </source>
</evidence>
<accession>A0A520S372</accession>
<evidence type="ECO:0000313" key="16">
    <source>
        <dbReference type="Proteomes" id="UP000320404"/>
    </source>
</evidence>
<evidence type="ECO:0000256" key="2">
    <source>
        <dbReference type="ARBA" id="ARBA00022448"/>
    </source>
</evidence>
<dbReference type="Pfam" id="PF00593">
    <property type="entry name" value="TonB_dep_Rec_b-barrel"/>
    <property type="match status" value="1"/>
</dbReference>
<dbReference type="Gene3D" id="2.40.170.20">
    <property type="entry name" value="TonB-dependent receptor, beta-barrel domain"/>
    <property type="match status" value="1"/>
</dbReference>
<comment type="caution">
    <text evidence="15">The sequence shown here is derived from an EMBL/GenBank/DDBJ whole genome shotgun (WGS) entry which is preliminary data.</text>
</comment>
<reference evidence="15 16" key="1">
    <citation type="submission" date="2019-02" db="EMBL/GenBank/DDBJ databases">
        <title>Prokaryotic population dynamics and viral predation in marine succession experiment using metagenomics: the confinement effect.</title>
        <authorList>
            <person name="Haro-Moreno J.M."/>
            <person name="Rodriguez-Valera F."/>
            <person name="Lopez-Perez M."/>
        </authorList>
    </citation>
    <scope>NUCLEOTIDE SEQUENCE [LARGE SCALE GENOMIC DNA]</scope>
    <source>
        <strain evidence="15">MED-G158</strain>
    </source>
</reference>
<evidence type="ECO:0000256" key="11">
    <source>
        <dbReference type="RuleBase" id="RU003357"/>
    </source>
</evidence>
<keyword evidence="4 9" id="KW-0812">Transmembrane</keyword>
<evidence type="ECO:0000256" key="3">
    <source>
        <dbReference type="ARBA" id="ARBA00022452"/>
    </source>
</evidence>
<evidence type="ECO:0000259" key="13">
    <source>
        <dbReference type="Pfam" id="PF00593"/>
    </source>
</evidence>
<dbReference type="InterPro" id="IPR036942">
    <property type="entry name" value="Beta-barrel_TonB_sf"/>
</dbReference>
<keyword evidence="2 9" id="KW-0813">Transport</keyword>
<evidence type="ECO:0000256" key="7">
    <source>
        <dbReference type="ARBA" id="ARBA00023136"/>
    </source>
</evidence>
<keyword evidence="8 9" id="KW-0998">Cell outer membrane</keyword>
<dbReference type="InterPro" id="IPR039426">
    <property type="entry name" value="TonB-dep_rcpt-like"/>
</dbReference>
<dbReference type="InterPro" id="IPR037066">
    <property type="entry name" value="Plug_dom_sf"/>
</dbReference>
<dbReference type="PANTHER" id="PTHR40980">
    <property type="entry name" value="PLUG DOMAIN-CONTAINING PROTEIN"/>
    <property type="match status" value="1"/>
</dbReference>
<evidence type="ECO:0000256" key="8">
    <source>
        <dbReference type="ARBA" id="ARBA00023237"/>
    </source>
</evidence>
<feature type="domain" description="TonB-dependent receptor-like beta-barrel" evidence="13">
    <location>
        <begin position="361"/>
        <end position="771"/>
    </location>
</feature>
<dbReference type="PROSITE" id="PS01156">
    <property type="entry name" value="TONB_DEPENDENT_REC_2"/>
    <property type="match status" value="1"/>
</dbReference>
<dbReference type="SUPFAM" id="SSF56935">
    <property type="entry name" value="Porins"/>
    <property type="match status" value="1"/>
</dbReference>
<dbReference type="InterPro" id="IPR012910">
    <property type="entry name" value="Plug_dom"/>
</dbReference>
<dbReference type="InterPro" id="IPR000531">
    <property type="entry name" value="Beta-barrel_TonB"/>
</dbReference>
<dbReference type="Pfam" id="PF07715">
    <property type="entry name" value="Plug"/>
    <property type="match status" value="1"/>
</dbReference>
<dbReference type="PANTHER" id="PTHR40980:SF5">
    <property type="entry name" value="TONB-DEPENDENT RECEPTOR"/>
    <property type="match status" value="1"/>
</dbReference>
<keyword evidence="3 9" id="KW-1134">Transmembrane beta strand</keyword>
<name>A0A520S372_9GAMM</name>
<dbReference type="AlphaFoldDB" id="A0A520S372"/>
<dbReference type="GO" id="GO:0009279">
    <property type="term" value="C:cell outer membrane"/>
    <property type="evidence" value="ECO:0007669"/>
    <property type="project" value="UniProtKB-SubCell"/>
</dbReference>
<proteinExistence type="inferred from homology"/>
<keyword evidence="15" id="KW-0675">Receptor</keyword>
<dbReference type="Proteomes" id="UP000320404">
    <property type="component" value="Unassembled WGS sequence"/>
</dbReference>
<protein>
    <submittedName>
        <fullName evidence="15">TonB-dependent receptor</fullName>
    </submittedName>
</protein>